<dbReference type="HOGENOM" id="CLU_031666_1_1_1"/>
<evidence type="ECO:0000256" key="7">
    <source>
        <dbReference type="ARBA" id="ARBA00023180"/>
    </source>
</evidence>
<dbReference type="SMART" id="SM00768">
    <property type="entry name" value="X8"/>
    <property type="match status" value="1"/>
</dbReference>
<evidence type="ECO:0000259" key="10">
    <source>
        <dbReference type="SMART" id="SM00768"/>
    </source>
</evidence>
<dbReference type="eggNOG" id="ENOG502S1EI">
    <property type="taxonomic scope" value="Eukaryota"/>
</dbReference>
<protein>
    <recommendedName>
        <fullName evidence="10">X8 domain-containing protein</fullName>
    </recommendedName>
</protein>
<dbReference type="GO" id="GO:0009506">
    <property type="term" value="C:plasmodesma"/>
    <property type="evidence" value="ECO:0007669"/>
    <property type="project" value="UniProtKB-ARBA"/>
</dbReference>
<dbReference type="OMA" id="ASWCIAR"/>
<dbReference type="FunFam" id="1.20.58.1040:FF:000001">
    <property type="entry name" value="Glucan endo-1,3-beta-glucosidase 4"/>
    <property type="match status" value="1"/>
</dbReference>
<evidence type="ECO:0000256" key="6">
    <source>
        <dbReference type="ARBA" id="ARBA00023157"/>
    </source>
</evidence>
<evidence type="ECO:0000256" key="8">
    <source>
        <dbReference type="SAM" id="MobiDB-lite"/>
    </source>
</evidence>
<feature type="signal peptide" evidence="9">
    <location>
        <begin position="1"/>
        <end position="23"/>
    </location>
</feature>
<dbReference type="PANTHER" id="PTHR31044:SF47">
    <property type="entry name" value="CARBOHYDRATE-BINDING X8 DOMAIN SUPERFAMILY PROTEIN"/>
    <property type="match status" value="1"/>
</dbReference>
<dbReference type="Gramene" id="ERN10048">
    <property type="protein sequence ID" value="ERN10048"/>
    <property type="gene ID" value="AMTR_s00013p00250830"/>
</dbReference>
<dbReference type="GO" id="GO:0098552">
    <property type="term" value="C:side of membrane"/>
    <property type="evidence" value="ECO:0007669"/>
    <property type="project" value="UniProtKB-KW"/>
</dbReference>
<dbReference type="Pfam" id="PF07983">
    <property type="entry name" value="X8"/>
    <property type="match status" value="1"/>
</dbReference>
<dbReference type="STRING" id="13333.W1PPP9"/>
<sequence>MRTSEAFAVAMVVLCLWSTKEVAVVCGASWCIARSNGGEQALQAALDYACGMGADCAPIQPNGLCYLPNTMQAHASYAMNSYYQRKGNAPGSCDFGGNAVVAMTDPSYGSCVYPSSASTAGGSSVPPPPPGTGTGTSPFFNPPPATGGTGTGIGGGGIGGGGLNNPAFGPPSDASPPRSSALLYCTSLSLLVLISLLNWI</sequence>
<evidence type="ECO:0000313" key="11">
    <source>
        <dbReference type="EMBL" id="ERN10048.1"/>
    </source>
</evidence>
<dbReference type="KEGG" id="atr:18438215"/>
<evidence type="ECO:0000256" key="5">
    <source>
        <dbReference type="ARBA" id="ARBA00023136"/>
    </source>
</evidence>
<feature type="compositionally biased region" description="Low complexity" evidence="8">
    <location>
        <begin position="164"/>
        <end position="173"/>
    </location>
</feature>
<dbReference type="Proteomes" id="UP000017836">
    <property type="component" value="Unassembled WGS sequence"/>
</dbReference>
<keyword evidence="3" id="KW-0336">GPI-anchor</keyword>
<feature type="compositionally biased region" description="Gly residues" evidence="8">
    <location>
        <begin position="147"/>
        <end position="163"/>
    </location>
</feature>
<keyword evidence="6" id="KW-1015">Disulfide bond</keyword>
<evidence type="ECO:0000256" key="9">
    <source>
        <dbReference type="SAM" id="SignalP"/>
    </source>
</evidence>
<feature type="chain" id="PRO_5004807711" description="X8 domain-containing protein" evidence="9">
    <location>
        <begin position="24"/>
        <end position="200"/>
    </location>
</feature>
<proteinExistence type="predicted"/>
<evidence type="ECO:0000256" key="4">
    <source>
        <dbReference type="ARBA" id="ARBA00022729"/>
    </source>
</evidence>
<keyword evidence="7" id="KW-0325">Glycoprotein</keyword>
<dbReference type="Gene3D" id="1.20.58.1040">
    <property type="match status" value="1"/>
</dbReference>
<dbReference type="EMBL" id="KI392979">
    <property type="protein sequence ID" value="ERN10048.1"/>
    <property type="molecule type" value="Genomic_DNA"/>
</dbReference>
<dbReference type="InterPro" id="IPR044788">
    <property type="entry name" value="X8_dom_prot"/>
</dbReference>
<feature type="domain" description="X8" evidence="10">
    <location>
        <begin position="29"/>
        <end position="113"/>
    </location>
</feature>
<dbReference type="GO" id="GO:0005886">
    <property type="term" value="C:plasma membrane"/>
    <property type="evidence" value="ECO:0007669"/>
    <property type="project" value="UniProtKB-SubCell"/>
</dbReference>
<accession>W1PPP9</accession>
<gene>
    <name evidence="11" type="ORF">AMTR_s00013p00250830</name>
</gene>
<keyword evidence="5" id="KW-0472">Membrane</keyword>
<evidence type="ECO:0000313" key="12">
    <source>
        <dbReference type="Proteomes" id="UP000017836"/>
    </source>
</evidence>
<feature type="region of interest" description="Disordered" evidence="8">
    <location>
        <begin position="119"/>
        <end position="173"/>
    </location>
</feature>
<evidence type="ECO:0000256" key="2">
    <source>
        <dbReference type="ARBA" id="ARBA00022475"/>
    </source>
</evidence>
<reference evidence="12" key="1">
    <citation type="journal article" date="2013" name="Science">
        <title>The Amborella genome and the evolution of flowering plants.</title>
        <authorList>
            <consortium name="Amborella Genome Project"/>
        </authorList>
    </citation>
    <scope>NUCLEOTIDE SEQUENCE [LARGE SCALE GENOMIC DNA]</scope>
</reference>
<keyword evidence="12" id="KW-1185">Reference proteome</keyword>
<dbReference type="PANTHER" id="PTHR31044">
    <property type="entry name" value="BETA-1,3 GLUCANASE"/>
    <property type="match status" value="1"/>
</dbReference>
<name>W1PPP9_AMBTC</name>
<dbReference type="InterPro" id="IPR012946">
    <property type="entry name" value="X8"/>
</dbReference>
<keyword evidence="2" id="KW-1003">Cell membrane</keyword>
<evidence type="ECO:0000256" key="3">
    <source>
        <dbReference type="ARBA" id="ARBA00022622"/>
    </source>
</evidence>
<dbReference type="AlphaFoldDB" id="W1PPP9"/>
<keyword evidence="4 9" id="KW-0732">Signal</keyword>
<evidence type="ECO:0000256" key="1">
    <source>
        <dbReference type="ARBA" id="ARBA00004609"/>
    </source>
</evidence>
<organism evidence="11 12">
    <name type="scientific">Amborella trichopoda</name>
    <dbReference type="NCBI Taxonomy" id="13333"/>
    <lineage>
        <taxon>Eukaryota</taxon>
        <taxon>Viridiplantae</taxon>
        <taxon>Streptophyta</taxon>
        <taxon>Embryophyta</taxon>
        <taxon>Tracheophyta</taxon>
        <taxon>Spermatophyta</taxon>
        <taxon>Magnoliopsida</taxon>
        <taxon>Amborellales</taxon>
        <taxon>Amborellaceae</taxon>
        <taxon>Amborella</taxon>
    </lineage>
</organism>
<comment type="subcellular location">
    <subcellularLocation>
        <location evidence="1">Cell membrane</location>
        <topology evidence="1">Lipid-anchor</topology>
        <topology evidence="1">GPI-anchor</topology>
    </subcellularLocation>
</comment>
<keyword evidence="3" id="KW-0449">Lipoprotein</keyword>
<dbReference type="OrthoDB" id="417697at2759"/>